<dbReference type="Proteomes" id="UP000249218">
    <property type="component" value="Unassembled WGS sequence"/>
</dbReference>
<accession>A0A2W1BQQ5</accession>
<evidence type="ECO:0000313" key="8">
    <source>
        <dbReference type="EMBL" id="PZC75447.1"/>
    </source>
</evidence>
<dbReference type="OrthoDB" id="2499658at2759"/>
<evidence type="ECO:0000256" key="5">
    <source>
        <dbReference type="ARBA" id="ARBA00025466"/>
    </source>
</evidence>
<gene>
    <name evidence="8" type="primary">HaOG206056</name>
    <name evidence="8" type="ORF">B5X24_HaOG206056</name>
</gene>
<evidence type="ECO:0000256" key="1">
    <source>
        <dbReference type="ARBA" id="ARBA00011764"/>
    </source>
</evidence>
<dbReference type="InterPro" id="IPR028002">
    <property type="entry name" value="Myb_DNA-bind_5"/>
</dbReference>
<evidence type="ECO:0000259" key="7">
    <source>
        <dbReference type="Pfam" id="PF13873"/>
    </source>
</evidence>
<evidence type="ECO:0000313" key="9">
    <source>
        <dbReference type="Proteomes" id="UP000249218"/>
    </source>
</evidence>
<reference evidence="8 9" key="1">
    <citation type="journal article" date="2017" name="BMC Biol.">
        <title>Genomic innovations, transcriptional plasticity and gene loss underlying the evolution and divergence of two highly polyphagous and invasive Helicoverpa pest species.</title>
        <authorList>
            <person name="Pearce S.L."/>
            <person name="Clarke D.F."/>
            <person name="East P.D."/>
            <person name="Elfekih S."/>
            <person name="Gordon K.H."/>
            <person name="Jermiin L.S."/>
            <person name="McGaughran A."/>
            <person name="Oakeshott J.G."/>
            <person name="Papanikolaou A."/>
            <person name="Perera O.P."/>
            <person name="Rane R.V."/>
            <person name="Richards S."/>
            <person name="Tay W.T."/>
            <person name="Walsh T.K."/>
            <person name="Anderson A."/>
            <person name="Anderson C.J."/>
            <person name="Asgari S."/>
            <person name="Board P.G."/>
            <person name="Bretschneider A."/>
            <person name="Campbell P.M."/>
            <person name="Chertemps T."/>
            <person name="Christeller J.T."/>
            <person name="Coppin C.W."/>
            <person name="Downes S.J."/>
            <person name="Duan G."/>
            <person name="Farnsworth C.A."/>
            <person name="Good R.T."/>
            <person name="Han L.B."/>
            <person name="Han Y.C."/>
            <person name="Hatje K."/>
            <person name="Horne I."/>
            <person name="Huang Y.P."/>
            <person name="Hughes D.S."/>
            <person name="Jacquin-Joly E."/>
            <person name="James W."/>
            <person name="Jhangiani S."/>
            <person name="Kollmar M."/>
            <person name="Kuwar S.S."/>
            <person name="Li S."/>
            <person name="Liu N.Y."/>
            <person name="Maibeche M.T."/>
            <person name="Miller J.R."/>
            <person name="Montagne N."/>
            <person name="Perry T."/>
            <person name="Qu J."/>
            <person name="Song S.V."/>
            <person name="Sutton G.G."/>
            <person name="Vogel H."/>
            <person name="Walenz B.P."/>
            <person name="Xu W."/>
            <person name="Zhang H.J."/>
            <person name="Zou Z."/>
            <person name="Batterham P."/>
            <person name="Edwards O.R."/>
            <person name="Feyereisen R."/>
            <person name="Gibbs R.A."/>
            <person name="Heckel D.G."/>
            <person name="McGrath A."/>
            <person name="Robin C."/>
            <person name="Scherer S.E."/>
            <person name="Worley K.C."/>
            <person name="Wu Y.D."/>
        </authorList>
    </citation>
    <scope>NUCLEOTIDE SEQUENCE [LARGE SCALE GENOMIC DNA]</scope>
    <source>
        <strain evidence="8">Harm_GR_Male_#8</strain>
        <tissue evidence="8">Whole organism</tissue>
    </source>
</reference>
<feature type="coiled-coil region" evidence="6">
    <location>
        <begin position="185"/>
        <end position="252"/>
    </location>
</feature>
<dbReference type="AlphaFoldDB" id="A0A2W1BQQ5"/>
<evidence type="ECO:0000256" key="6">
    <source>
        <dbReference type="SAM" id="Coils"/>
    </source>
</evidence>
<evidence type="ECO:0000256" key="4">
    <source>
        <dbReference type="ARBA" id="ARBA00023163"/>
    </source>
</evidence>
<evidence type="ECO:0000256" key="3">
    <source>
        <dbReference type="ARBA" id="ARBA00023015"/>
    </source>
</evidence>
<keyword evidence="3" id="KW-0805">Transcription regulation</keyword>
<name>A0A2W1BQQ5_HELAM</name>
<sequence>MRVMGLIALIEDSKIITDKNTDATTNLLKAKEWQHITHVFNSKYGFGTRTPHQLRLKWDNLKKSSRKRTAEIRMLCHKNGGELPADYPSNDILDRVAAILGNPVDITALRAKIKEEQQSDDEFLEENDTTQNENGNIKIETDTIEIENGTTETQNNKTIKFGRNTNNMNSRQNAIAQFYMTKRHLARSKAQNIKLESEKISLEHEKLRLENEKILLEHEKIRLENEKILLEHENLRLQNVKLQLEISKLRGLEDENC</sequence>
<feature type="domain" description="Myb/SANT-like DNA-binding" evidence="7">
    <location>
        <begin position="12"/>
        <end position="70"/>
    </location>
</feature>
<comment type="function">
    <text evidence="5">Involved in transvection phenomena (= synapsis-dependent gene expression), where the synaptic pairing of chromosomes carrying genes with which zeste interacts influences the expression of these genes. Zeste binds to DNA and stimulates transcription from a nearby promoter.</text>
</comment>
<keyword evidence="9" id="KW-1185">Reference proteome</keyword>
<proteinExistence type="predicted"/>
<keyword evidence="4" id="KW-0804">Transcription</keyword>
<protein>
    <recommendedName>
        <fullName evidence="2">Regulatory protein zeste</fullName>
    </recommendedName>
</protein>
<keyword evidence="6" id="KW-0175">Coiled coil</keyword>
<evidence type="ECO:0000256" key="2">
    <source>
        <dbReference type="ARBA" id="ARBA00016807"/>
    </source>
</evidence>
<dbReference type="EMBL" id="KZ149995">
    <property type="protein sequence ID" value="PZC75447.1"/>
    <property type="molecule type" value="Genomic_DNA"/>
</dbReference>
<organism evidence="8 9">
    <name type="scientific">Helicoverpa armigera</name>
    <name type="common">Cotton bollworm</name>
    <name type="synonym">Heliothis armigera</name>
    <dbReference type="NCBI Taxonomy" id="29058"/>
    <lineage>
        <taxon>Eukaryota</taxon>
        <taxon>Metazoa</taxon>
        <taxon>Ecdysozoa</taxon>
        <taxon>Arthropoda</taxon>
        <taxon>Hexapoda</taxon>
        <taxon>Insecta</taxon>
        <taxon>Pterygota</taxon>
        <taxon>Neoptera</taxon>
        <taxon>Endopterygota</taxon>
        <taxon>Lepidoptera</taxon>
        <taxon>Glossata</taxon>
        <taxon>Ditrysia</taxon>
        <taxon>Noctuoidea</taxon>
        <taxon>Noctuidae</taxon>
        <taxon>Heliothinae</taxon>
        <taxon>Helicoverpa</taxon>
    </lineage>
</organism>
<comment type="subunit">
    <text evidence="1">Self-associates forming complexes of several hundred monomers.</text>
</comment>
<dbReference type="Pfam" id="PF13873">
    <property type="entry name" value="Myb_DNA-bind_5"/>
    <property type="match status" value="1"/>
</dbReference>